<name>A0A0A9GU83_ARUDO</name>
<dbReference type="AlphaFoldDB" id="A0A0A9GU83"/>
<protein>
    <submittedName>
        <fullName evidence="1">Uncharacterized protein</fullName>
    </submittedName>
</protein>
<reference evidence="1" key="1">
    <citation type="submission" date="2014-09" db="EMBL/GenBank/DDBJ databases">
        <authorList>
            <person name="Magalhaes I.L.F."/>
            <person name="Oliveira U."/>
            <person name="Santos F.R."/>
            <person name="Vidigal T.H.D.A."/>
            <person name="Brescovit A.D."/>
            <person name="Santos A.J."/>
        </authorList>
    </citation>
    <scope>NUCLEOTIDE SEQUENCE</scope>
    <source>
        <tissue evidence="1">Shoot tissue taken approximately 20 cm above the soil surface</tissue>
    </source>
</reference>
<accession>A0A0A9GU83</accession>
<organism evidence="1">
    <name type="scientific">Arundo donax</name>
    <name type="common">Giant reed</name>
    <name type="synonym">Donax arundinaceus</name>
    <dbReference type="NCBI Taxonomy" id="35708"/>
    <lineage>
        <taxon>Eukaryota</taxon>
        <taxon>Viridiplantae</taxon>
        <taxon>Streptophyta</taxon>
        <taxon>Embryophyta</taxon>
        <taxon>Tracheophyta</taxon>
        <taxon>Spermatophyta</taxon>
        <taxon>Magnoliopsida</taxon>
        <taxon>Liliopsida</taxon>
        <taxon>Poales</taxon>
        <taxon>Poaceae</taxon>
        <taxon>PACMAD clade</taxon>
        <taxon>Arundinoideae</taxon>
        <taxon>Arundineae</taxon>
        <taxon>Arundo</taxon>
    </lineage>
</organism>
<proteinExistence type="predicted"/>
<evidence type="ECO:0000313" key="1">
    <source>
        <dbReference type="EMBL" id="JAE24143.1"/>
    </source>
</evidence>
<sequence length="22" mass="2604">MNSVEALFSRSPWHLKRCVTNQ</sequence>
<reference evidence="1" key="2">
    <citation type="journal article" date="2015" name="Data Brief">
        <title>Shoot transcriptome of the giant reed, Arundo donax.</title>
        <authorList>
            <person name="Barrero R.A."/>
            <person name="Guerrero F.D."/>
            <person name="Moolhuijzen P."/>
            <person name="Goolsby J.A."/>
            <person name="Tidwell J."/>
            <person name="Bellgard S.E."/>
            <person name="Bellgard M.I."/>
        </authorList>
    </citation>
    <scope>NUCLEOTIDE SEQUENCE</scope>
    <source>
        <tissue evidence="1">Shoot tissue taken approximately 20 cm above the soil surface</tissue>
    </source>
</reference>
<dbReference type="EMBL" id="GBRH01173753">
    <property type="protein sequence ID" value="JAE24143.1"/>
    <property type="molecule type" value="Transcribed_RNA"/>
</dbReference>